<evidence type="ECO:0000313" key="1">
    <source>
        <dbReference type="EMBL" id="CAN0555803.1"/>
    </source>
</evidence>
<dbReference type="EMBL" id="OX596091">
    <property type="protein sequence ID" value="CAN0555803.1"/>
    <property type="molecule type" value="Genomic_DNA"/>
</dbReference>
<organism evidence="1 2">
    <name type="scientific">Rangifer tarandus platyrhynchus</name>
    <name type="common">Svalbard reindeer</name>
    <dbReference type="NCBI Taxonomy" id="3082113"/>
    <lineage>
        <taxon>Eukaryota</taxon>
        <taxon>Metazoa</taxon>
        <taxon>Chordata</taxon>
        <taxon>Craniata</taxon>
        <taxon>Vertebrata</taxon>
        <taxon>Euteleostomi</taxon>
        <taxon>Mammalia</taxon>
        <taxon>Eutheria</taxon>
        <taxon>Laurasiatheria</taxon>
        <taxon>Artiodactyla</taxon>
        <taxon>Ruminantia</taxon>
        <taxon>Pecora</taxon>
        <taxon>Cervidae</taxon>
        <taxon>Odocoileinae</taxon>
        <taxon>Rangifer</taxon>
    </lineage>
</organism>
<reference evidence="1" key="2">
    <citation type="submission" date="2025-03" db="EMBL/GenBank/DDBJ databases">
        <authorList>
            <consortium name="ELIXIR-Norway"/>
            <consortium name="Elixir Norway"/>
        </authorList>
    </citation>
    <scope>NUCLEOTIDE SEQUENCE</scope>
</reference>
<reference evidence="1" key="1">
    <citation type="submission" date="2023-05" db="EMBL/GenBank/DDBJ databases">
        <authorList>
            <consortium name="ELIXIR-Norway"/>
        </authorList>
    </citation>
    <scope>NUCLEOTIDE SEQUENCE</scope>
</reference>
<gene>
    <name evidence="1" type="ORF">MRATA1EN22A_LOCUS26880</name>
</gene>
<evidence type="ECO:0000313" key="2">
    <source>
        <dbReference type="Proteomes" id="UP001162501"/>
    </source>
</evidence>
<proteinExistence type="predicted"/>
<accession>A0AC60A8N3</accession>
<name>A0AC60A8N3_RANTA</name>
<protein>
    <submittedName>
        <fullName evidence="1">Uncharacterized protein</fullName>
    </submittedName>
</protein>
<dbReference type="Proteomes" id="UP001162501">
    <property type="component" value="Chromosome 7"/>
</dbReference>
<sequence>MLWLNLGHLPASQALSPSPVERGGHERLWRAAVSPDHGETQGCCPRGQKRARVHLVLRGGGVVTPVSRAERRLQAGHGWAEGLDSRRLCPPPSGHLPPPGRSKGTQEGGDPPTTRH</sequence>